<dbReference type="PANTHER" id="PTHR38045">
    <property type="entry name" value="CHROMOSOME 1, WHOLE GENOME SHOTGUN SEQUENCE"/>
    <property type="match status" value="1"/>
</dbReference>
<comment type="caution">
    <text evidence="1">The sequence shown here is derived from an EMBL/GenBank/DDBJ whole genome shotgun (WGS) entry which is preliminary data.</text>
</comment>
<keyword evidence="2" id="KW-1185">Reference proteome</keyword>
<dbReference type="Gene3D" id="2.70.98.70">
    <property type="match status" value="1"/>
</dbReference>
<reference evidence="1" key="1">
    <citation type="journal article" date="2014" name="Int. J. Syst. Evol. Microbiol.">
        <title>Complete genome sequence of Corynebacterium casei LMG S-19264T (=DSM 44701T), isolated from a smear-ripened cheese.</title>
        <authorList>
            <consortium name="US DOE Joint Genome Institute (JGI-PGF)"/>
            <person name="Walter F."/>
            <person name="Albersmeier A."/>
            <person name="Kalinowski J."/>
            <person name="Ruckert C."/>
        </authorList>
    </citation>
    <scope>NUCLEOTIDE SEQUENCE</scope>
    <source>
        <strain evidence="1">KCTC 12368</strain>
    </source>
</reference>
<reference evidence="1" key="2">
    <citation type="submission" date="2020-09" db="EMBL/GenBank/DDBJ databases">
        <authorList>
            <person name="Sun Q."/>
            <person name="Kim S."/>
        </authorList>
    </citation>
    <scope>NUCLEOTIDE SEQUENCE</scope>
    <source>
        <strain evidence="1">KCTC 12368</strain>
    </source>
</reference>
<protein>
    <recommendedName>
        <fullName evidence="3">Heparinase II/III-like protein</fullName>
    </recommendedName>
</protein>
<dbReference type="Proteomes" id="UP000619457">
    <property type="component" value="Unassembled WGS sequence"/>
</dbReference>
<dbReference type="InterPro" id="IPR008929">
    <property type="entry name" value="Chondroitin_lyas"/>
</dbReference>
<evidence type="ECO:0000313" key="2">
    <source>
        <dbReference type="Proteomes" id="UP000619457"/>
    </source>
</evidence>
<gene>
    <name evidence="1" type="ORF">GCM10007049_01850</name>
</gene>
<dbReference type="RefSeq" id="WP_018475003.1">
    <property type="nucleotide sequence ID" value="NZ_BMWX01000001.1"/>
</dbReference>
<dbReference type="SUPFAM" id="SSF48230">
    <property type="entry name" value="Chondroitin AC/alginate lyase"/>
    <property type="match status" value="1"/>
</dbReference>
<proteinExistence type="predicted"/>
<name>A0A918PLD5_9BACT</name>
<accession>A0A918PLD5</accession>
<dbReference type="AlphaFoldDB" id="A0A918PLD5"/>
<sequence length="658" mass="73329">MHSIHQLILRLIVIGILLPAAAFGQQKKSDSKLDIAKYLSLTEGKEIYPNEAQLAMLQELLPTGAYQPAEPISDRNYWQQIAGTSFGKKTLEEALSFMEVQPEVPISDSIYRLANKEGNRGIYKPRYYRSMDRLEKLIVAECIQNRGEYLPQIEVYIRAIMEMKSWLHPNHDDAENSVLEGRRVAIDLGARKFGLVLALANSLLEDRLSTDLKTDIREQLEWRIIDSYLASCKEEDPISNSWIRSTSNWNSVCTSGSVFTTLVSAEKDEDRVAAVGCALNSMRYYLSGFGEDGYCSEGTGYWSYGFGHYLYLAELLSDYTGGKVDLFEFDNPEKLQRVANFPENYQLYPGLYAPFSDGVTRVKDDSDNFAYYMSAAHYGSNKPEKFIVDEVVEALIIWSDSSRYFSAEQEEIVLPEVTYFDDFGIVLSRGQQQVPFSIAIKAGHNAENHNHSDVGSYVITIGDGLISGDIGAPSYRAGAFSKDNPARSSWGHPVPKVNNSLQSNGANHFGRILSTNFTDEEDQVVMDLKPAYSVPGLTSLTRTMTNQKSGDGTIIISDHFSAEKPMDFGLAIMTLSDYELLNSRTVLLDNGDHRIKVEVLGEGISLHDELVPVEHLREGGPAYRIGVDLDKPASSSTITIKFTPVFNELAESGSIGTR</sequence>
<evidence type="ECO:0000313" key="1">
    <source>
        <dbReference type="EMBL" id="GGZ13668.1"/>
    </source>
</evidence>
<organism evidence="1 2">
    <name type="scientific">Echinicola pacifica</name>
    <dbReference type="NCBI Taxonomy" id="346377"/>
    <lineage>
        <taxon>Bacteria</taxon>
        <taxon>Pseudomonadati</taxon>
        <taxon>Bacteroidota</taxon>
        <taxon>Cytophagia</taxon>
        <taxon>Cytophagales</taxon>
        <taxon>Cyclobacteriaceae</taxon>
        <taxon>Echinicola</taxon>
    </lineage>
</organism>
<dbReference type="PANTHER" id="PTHR38045:SF1">
    <property type="entry name" value="HEPARINASE II_III-LIKE PROTEIN"/>
    <property type="match status" value="1"/>
</dbReference>
<dbReference type="EMBL" id="BMWX01000001">
    <property type="protein sequence ID" value="GGZ13668.1"/>
    <property type="molecule type" value="Genomic_DNA"/>
</dbReference>
<evidence type="ECO:0008006" key="3">
    <source>
        <dbReference type="Google" id="ProtNLM"/>
    </source>
</evidence>
<dbReference type="Gene3D" id="1.50.10.100">
    <property type="entry name" value="Chondroitin AC/alginate lyase"/>
    <property type="match status" value="1"/>
</dbReference>